<evidence type="ECO:0000256" key="9">
    <source>
        <dbReference type="ARBA" id="ARBA00049563"/>
    </source>
</evidence>
<dbReference type="Gene3D" id="1.10.20.140">
    <property type="match status" value="1"/>
</dbReference>
<keyword evidence="7 10" id="KW-0067">ATP-binding</keyword>
<evidence type="ECO:0000256" key="4">
    <source>
        <dbReference type="ARBA" id="ARBA00022679"/>
    </source>
</evidence>
<evidence type="ECO:0000256" key="13">
    <source>
        <dbReference type="RuleBase" id="RU003785"/>
    </source>
</evidence>
<keyword evidence="15" id="KW-1185">Reference proteome</keyword>
<dbReference type="Proteomes" id="UP000281498">
    <property type="component" value="Unassembled WGS sequence"/>
</dbReference>
<dbReference type="HAMAP" id="MF_00185">
    <property type="entry name" value="IPP_trans"/>
    <property type="match status" value="1"/>
</dbReference>
<protein>
    <recommendedName>
        <fullName evidence="10">tRNA dimethylallyltransferase</fullName>
        <ecNumber evidence="10">2.5.1.75</ecNumber>
    </recommendedName>
    <alternativeName>
        <fullName evidence="10">Dimethylallyl diphosphate:tRNA dimethylallyltransferase</fullName>
        <shortName evidence="10">DMAPP:tRNA dimethylallyltransferase</shortName>
        <shortName evidence="10">DMATase</shortName>
    </alternativeName>
    <alternativeName>
        <fullName evidence="10">Isopentenyl-diphosphate:tRNA isopentenyltransferase</fullName>
        <shortName evidence="10">IPP transferase</shortName>
        <shortName evidence="10">IPPT</shortName>
        <shortName evidence="10">IPTase</shortName>
    </alternativeName>
</protein>
<dbReference type="Gene3D" id="3.40.50.300">
    <property type="entry name" value="P-loop containing nucleotide triphosphate hydrolases"/>
    <property type="match status" value="1"/>
</dbReference>
<dbReference type="PANTHER" id="PTHR11088:SF60">
    <property type="entry name" value="TRNA DIMETHYLALLYLTRANSFERASE"/>
    <property type="match status" value="1"/>
</dbReference>
<feature type="site" description="Interaction with substrate tRNA" evidence="10">
    <location>
        <position position="126"/>
    </location>
</feature>
<evidence type="ECO:0000256" key="3">
    <source>
        <dbReference type="ARBA" id="ARBA00005842"/>
    </source>
</evidence>
<keyword evidence="5 10" id="KW-0819">tRNA processing</keyword>
<evidence type="ECO:0000313" key="14">
    <source>
        <dbReference type="EMBL" id="RKL69080.1"/>
    </source>
</evidence>
<dbReference type="OrthoDB" id="9776390at2"/>
<dbReference type="InterPro" id="IPR018022">
    <property type="entry name" value="IPT"/>
</dbReference>
<evidence type="ECO:0000256" key="11">
    <source>
        <dbReference type="RuleBase" id="RU003783"/>
    </source>
</evidence>
<comment type="caution">
    <text evidence="14">The sequence shown here is derived from an EMBL/GenBank/DDBJ whole genome shotgun (WGS) entry which is preliminary data.</text>
</comment>
<proteinExistence type="inferred from homology"/>
<dbReference type="NCBIfam" id="TIGR00174">
    <property type="entry name" value="miaA"/>
    <property type="match status" value="1"/>
</dbReference>
<dbReference type="SUPFAM" id="SSF52540">
    <property type="entry name" value="P-loop containing nucleoside triphosphate hydrolases"/>
    <property type="match status" value="2"/>
</dbReference>
<dbReference type="EMBL" id="PDOE01000001">
    <property type="protein sequence ID" value="RKL69080.1"/>
    <property type="molecule type" value="Genomic_DNA"/>
</dbReference>
<evidence type="ECO:0000256" key="2">
    <source>
        <dbReference type="ARBA" id="ARBA00003213"/>
    </source>
</evidence>
<comment type="cofactor">
    <cofactor evidence="1 10">
        <name>Mg(2+)</name>
        <dbReference type="ChEBI" id="CHEBI:18420"/>
    </cofactor>
</comment>
<comment type="caution">
    <text evidence="10">Lacks conserved residue(s) required for the propagation of feature annotation.</text>
</comment>
<dbReference type="GO" id="GO:0006400">
    <property type="term" value="P:tRNA modification"/>
    <property type="evidence" value="ECO:0007669"/>
    <property type="project" value="TreeGrafter"/>
</dbReference>
<gene>
    <name evidence="10" type="primary">miaA</name>
    <name evidence="14" type="ORF">CR203_03290</name>
</gene>
<evidence type="ECO:0000256" key="12">
    <source>
        <dbReference type="RuleBase" id="RU003784"/>
    </source>
</evidence>
<dbReference type="Pfam" id="PF01715">
    <property type="entry name" value="IPPT"/>
    <property type="match status" value="1"/>
</dbReference>
<name>A0A3A9KEC5_9BACI</name>
<keyword evidence="6 10" id="KW-0547">Nucleotide-binding</keyword>
<dbReference type="GO" id="GO:0052381">
    <property type="term" value="F:tRNA dimethylallyltransferase activity"/>
    <property type="evidence" value="ECO:0007669"/>
    <property type="project" value="UniProtKB-UniRule"/>
</dbReference>
<evidence type="ECO:0000256" key="8">
    <source>
        <dbReference type="ARBA" id="ARBA00022842"/>
    </source>
</evidence>
<dbReference type="AlphaFoldDB" id="A0A3A9KEC5"/>
<dbReference type="InterPro" id="IPR027417">
    <property type="entry name" value="P-loop_NTPase"/>
</dbReference>
<evidence type="ECO:0000256" key="6">
    <source>
        <dbReference type="ARBA" id="ARBA00022741"/>
    </source>
</evidence>
<accession>A0A3A9KEC5</accession>
<organism evidence="14 15">
    <name type="scientific">Salipaludibacillus neizhouensis</name>
    <dbReference type="NCBI Taxonomy" id="885475"/>
    <lineage>
        <taxon>Bacteria</taxon>
        <taxon>Bacillati</taxon>
        <taxon>Bacillota</taxon>
        <taxon>Bacilli</taxon>
        <taxon>Bacillales</taxon>
        <taxon>Bacillaceae</taxon>
    </lineage>
</organism>
<dbReference type="FunFam" id="1.10.20.140:FF:000001">
    <property type="entry name" value="tRNA dimethylallyltransferase"/>
    <property type="match status" value="1"/>
</dbReference>
<dbReference type="RefSeq" id="WP_110936281.1">
    <property type="nucleotide sequence ID" value="NZ_KZ614146.1"/>
</dbReference>
<evidence type="ECO:0000313" key="15">
    <source>
        <dbReference type="Proteomes" id="UP000281498"/>
    </source>
</evidence>
<dbReference type="PANTHER" id="PTHR11088">
    <property type="entry name" value="TRNA DIMETHYLALLYLTRANSFERASE"/>
    <property type="match status" value="1"/>
</dbReference>
<comment type="subunit">
    <text evidence="10">Monomer.</text>
</comment>
<comment type="similarity">
    <text evidence="3 10 13">Belongs to the IPP transferase family.</text>
</comment>
<comment type="catalytic activity">
    <reaction evidence="9 10 11">
        <text>adenosine(37) in tRNA + dimethylallyl diphosphate = N(6)-dimethylallyladenosine(37) in tRNA + diphosphate</text>
        <dbReference type="Rhea" id="RHEA:26482"/>
        <dbReference type="Rhea" id="RHEA-COMP:10162"/>
        <dbReference type="Rhea" id="RHEA-COMP:10375"/>
        <dbReference type="ChEBI" id="CHEBI:33019"/>
        <dbReference type="ChEBI" id="CHEBI:57623"/>
        <dbReference type="ChEBI" id="CHEBI:74411"/>
        <dbReference type="ChEBI" id="CHEBI:74415"/>
        <dbReference type="EC" id="2.5.1.75"/>
    </reaction>
</comment>
<dbReference type="InterPro" id="IPR039657">
    <property type="entry name" value="Dimethylallyltransferase"/>
</dbReference>
<evidence type="ECO:0000256" key="7">
    <source>
        <dbReference type="ARBA" id="ARBA00022840"/>
    </source>
</evidence>
<feature type="site" description="Interaction with substrate tRNA" evidence="10">
    <location>
        <position position="103"/>
    </location>
</feature>
<feature type="region of interest" description="Interaction with substrate tRNA" evidence="10">
    <location>
        <begin position="37"/>
        <end position="40"/>
    </location>
</feature>
<feature type="binding site" evidence="10">
    <location>
        <begin position="12"/>
        <end position="19"/>
    </location>
    <ligand>
        <name>ATP</name>
        <dbReference type="ChEBI" id="CHEBI:30616"/>
    </ligand>
</feature>
<dbReference type="GO" id="GO:0005524">
    <property type="term" value="F:ATP binding"/>
    <property type="evidence" value="ECO:0007669"/>
    <property type="project" value="UniProtKB-UniRule"/>
</dbReference>
<evidence type="ECO:0000256" key="10">
    <source>
        <dbReference type="HAMAP-Rule" id="MF_00185"/>
    </source>
</evidence>
<comment type="function">
    <text evidence="2 10 12">Catalyzes the transfer of a dimethylallyl group onto the adenine at position 37 in tRNAs that read codons beginning with uridine, leading to the formation of N6-(dimethylallyl)adenosine (i(6)A).</text>
</comment>
<evidence type="ECO:0000256" key="5">
    <source>
        <dbReference type="ARBA" id="ARBA00022694"/>
    </source>
</evidence>
<dbReference type="EC" id="2.5.1.75" evidence="10"/>
<feature type="binding site" evidence="10">
    <location>
        <begin position="14"/>
        <end position="19"/>
    </location>
    <ligand>
        <name>substrate</name>
    </ligand>
</feature>
<keyword evidence="8 10" id="KW-0460">Magnesium</keyword>
<evidence type="ECO:0000256" key="1">
    <source>
        <dbReference type="ARBA" id="ARBA00001946"/>
    </source>
</evidence>
<keyword evidence="4 10" id="KW-0808">Transferase</keyword>
<reference evidence="14 15" key="1">
    <citation type="submission" date="2017-10" db="EMBL/GenBank/DDBJ databases">
        <title>Bacillus sp. nov., a halophilic bacterium isolated from a Keqin Lake.</title>
        <authorList>
            <person name="Wang H."/>
        </authorList>
    </citation>
    <scope>NUCLEOTIDE SEQUENCE [LARGE SCALE GENOMIC DNA]</scope>
    <source>
        <strain evidence="14 15">KCTC 13187</strain>
    </source>
</reference>
<sequence>MTTRKPLIVVVGPTAVGKTATSIQLAQHFNGEIISGDSMQVYRDMDIGTAKITPEEMEDVPHHLIDIINPQDSFSVADFQSAANTAIHKIYEKGRIPFIVGGTGLYVNAVLYNYDFSEKGEDTAFRERLEQYAEENGNEALHSQLKDIDPESYQELHPNNRRRVIRTLEVYHLTGKPLRSDKEENRSSSYDFYVIGLTMDRDKLYERINLRVEQMIQDGLIEEVKKLTNEGFASVQSMQAIGYKEITPYILGDCSKEEAIDNLKQNSRRFAKRQLTWFRNKMDIEWFDMTDDREEKIEEIILYLEGKLF</sequence>